<accession>A0ABD1MHS6</accession>
<keyword evidence="2" id="KW-1185">Reference proteome</keyword>
<dbReference type="EMBL" id="JBGMDY010000005">
    <property type="protein sequence ID" value="KAL2335281.1"/>
    <property type="molecule type" value="Genomic_DNA"/>
</dbReference>
<evidence type="ECO:0000313" key="2">
    <source>
        <dbReference type="Proteomes" id="UP001603857"/>
    </source>
</evidence>
<sequence>MVMMILRTLLVIFVSVLLKVLYDTISCYWVTPMRIKRIMERQGVCGPKPGFLTGNILDMTSLISIAVSQDMKSINHDIVGRLLPHFVLWSNQYGISNFF</sequence>
<reference evidence="1 2" key="1">
    <citation type="submission" date="2024-08" db="EMBL/GenBank/DDBJ databases">
        <title>Insights into the chromosomal genome structure of Flemingia macrophylla.</title>
        <authorList>
            <person name="Ding Y."/>
            <person name="Zhao Y."/>
            <person name="Bi W."/>
            <person name="Wu M."/>
            <person name="Zhao G."/>
            <person name="Gong Y."/>
            <person name="Li W."/>
            <person name="Zhang P."/>
        </authorList>
    </citation>
    <scope>NUCLEOTIDE SEQUENCE [LARGE SCALE GENOMIC DNA]</scope>
    <source>
        <strain evidence="1">DYQJB</strain>
        <tissue evidence="1">Leaf</tissue>
    </source>
</reference>
<organism evidence="1 2">
    <name type="scientific">Flemingia macrophylla</name>
    <dbReference type="NCBI Taxonomy" id="520843"/>
    <lineage>
        <taxon>Eukaryota</taxon>
        <taxon>Viridiplantae</taxon>
        <taxon>Streptophyta</taxon>
        <taxon>Embryophyta</taxon>
        <taxon>Tracheophyta</taxon>
        <taxon>Spermatophyta</taxon>
        <taxon>Magnoliopsida</taxon>
        <taxon>eudicotyledons</taxon>
        <taxon>Gunneridae</taxon>
        <taxon>Pentapetalae</taxon>
        <taxon>rosids</taxon>
        <taxon>fabids</taxon>
        <taxon>Fabales</taxon>
        <taxon>Fabaceae</taxon>
        <taxon>Papilionoideae</taxon>
        <taxon>50 kb inversion clade</taxon>
        <taxon>NPAAA clade</taxon>
        <taxon>indigoferoid/millettioid clade</taxon>
        <taxon>Phaseoleae</taxon>
        <taxon>Flemingia</taxon>
    </lineage>
</organism>
<protein>
    <submittedName>
        <fullName evidence="1">Uncharacterized protein</fullName>
    </submittedName>
</protein>
<dbReference type="AlphaFoldDB" id="A0ABD1MHS6"/>
<evidence type="ECO:0000313" key="1">
    <source>
        <dbReference type="EMBL" id="KAL2335281.1"/>
    </source>
</evidence>
<name>A0ABD1MHS6_9FABA</name>
<gene>
    <name evidence="1" type="ORF">Fmac_016494</name>
</gene>
<dbReference type="Proteomes" id="UP001603857">
    <property type="component" value="Unassembled WGS sequence"/>
</dbReference>
<comment type="caution">
    <text evidence="1">The sequence shown here is derived from an EMBL/GenBank/DDBJ whole genome shotgun (WGS) entry which is preliminary data.</text>
</comment>
<proteinExistence type="predicted"/>